<evidence type="ECO:0000313" key="3">
    <source>
        <dbReference type="Proteomes" id="UP000009159"/>
    </source>
</evidence>
<dbReference type="GO" id="GO:0097351">
    <property type="term" value="F:toxin sequestering activity"/>
    <property type="evidence" value="ECO:0007669"/>
    <property type="project" value="TreeGrafter"/>
</dbReference>
<dbReference type="SUPFAM" id="SSF143120">
    <property type="entry name" value="YefM-like"/>
    <property type="match status" value="1"/>
</dbReference>
<dbReference type="NCBIfam" id="TIGR01552">
    <property type="entry name" value="phd_fam"/>
    <property type="match status" value="1"/>
</dbReference>
<comment type="similarity">
    <text evidence="1">Belongs to the phD/YefM antitoxin family.</text>
</comment>
<dbReference type="PANTHER" id="PTHR35377">
    <property type="entry name" value="ANTITOXIN VAPB49-RELATED-RELATED"/>
    <property type="match status" value="1"/>
</dbReference>
<protein>
    <submittedName>
        <fullName evidence="2">Prevent-host-death family protein</fullName>
    </submittedName>
</protein>
<reference evidence="2" key="1">
    <citation type="submission" date="2006-12" db="EMBL/GenBank/DDBJ databases">
        <title>Complete sequence of Mycobacterium vanbaalenii PYR-1.</title>
        <authorList>
            <consortium name="US DOE Joint Genome Institute"/>
            <person name="Copeland A."/>
            <person name="Lucas S."/>
            <person name="Lapidus A."/>
            <person name="Barry K."/>
            <person name="Detter J.C."/>
            <person name="Glavina del Rio T."/>
            <person name="Hammon N."/>
            <person name="Israni S."/>
            <person name="Dalin E."/>
            <person name="Tice H."/>
            <person name="Pitluck S."/>
            <person name="Singan V."/>
            <person name="Schmutz J."/>
            <person name="Larimer F."/>
            <person name="Land M."/>
            <person name="Hauser L."/>
            <person name="Kyrpides N."/>
            <person name="Anderson I.J."/>
            <person name="Miller C."/>
            <person name="Richardson P."/>
        </authorList>
    </citation>
    <scope>NUCLEOTIDE SEQUENCE [LARGE SCALE GENOMIC DNA]</scope>
    <source>
        <strain evidence="2">PYR-1</strain>
    </source>
</reference>
<evidence type="ECO:0000256" key="1">
    <source>
        <dbReference type="ARBA" id="ARBA00009981"/>
    </source>
</evidence>
<sequence>MVLRCGVERIGVRELRQHASTWVAKAQAGETIEITSRGRLVARLTPVADALVTREALIDSGQLVPAASPRRMFDRARLVDAAPLSAILDEQRADR</sequence>
<dbReference type="KEGG" id="mva:Mvan_1716"/>
<dbReference type="Proteomes" id="UP000009159">
    <property type="component" value="Chromosome"/>
</dbReference>
<dbReference type="PANTHER" id="PTHR35377:SF5">
    <property type="entry name" value="ANTITOXIN VAPB46"/>
    <property type="match status" value="1"/>
</dbReference>
<organism evidence="2 3">
    <name type="scientific">Mycolicibacterium vanbaalenii (strain DSM 7251 / JCM 13017 / BCRC 16820 / KCTC 9966 / NRRL B-24157 / PYR-1)</name>
    <name type="common">Mycobacterium vanbaalenii</name>
    <dbReference type="NCBI Taxonomy" id="350058"/>
    <lineage>
        <taxon>Bacteria</taxon>
        <taxon>Bacillati</taxon>
        <taxon>Actinomycetota</taxon>
        <taxon>Actinomycetes</taxon>
        <taxon>Mycobacteriales</taxon>
        <taxon>Mycobacteriaceae</taxon>
        <taxon>Mycolicibacterium</taxon>
    </lineage>
</organism>
<dbReference type="AlphaFoldDB" id="A1T5T9"/>
<dbReference type="Gene3D" id="3.40.1620.10">
    <property type="entry name" value="YefM-like domain"/>
    <property type="match status" value="1"/>
</dbReference>
<dbReference type="eggNOG" id="COG4118">
    <property type="taxonomic scope" value="Bacteria"/>
</dbReference>
<dbReference type="InterPro" id="IPR051416">
    <property type="entry name" value="phD-YefM_TA_antitoxins"/>
</dbReference>
<dbReference type="HOGENOM" id="CLU_163140_2_2_11"/>
<dbReference type="EMBL" id="CP000511">
    <property type="protein sequence ID" value="ABM12539.1"/>
    <property type="molecule type" value="Genomic_DNA"/>
</dbReference>
<proteinExistence type="inferred from homology"/>
<dbReference type="STRING" id="350058.Mvan_1716"/>
<evidence type="ECO:0000313" key="2">
    <source>
        <dbReference type="EMBL" id="ABM12539.1"/>
    </source>
</evidence>
<name>A1T5T9_MYCVP</name>
<gene>
    <name evidence="2" type="ordered locus">Mvan_1716</name>
</gene>
<accession>A1T5T9</accession>
<keyword evidence="3" id="KW-1185">Reference proteome</keyword>
<dbReference type="RefSeq" id="WP_011778959.1">
    <property type="nucleotide sequence ID" value="NC_008726.1"/>
</dbReference>
<dbReference type="InterPro" id="IPR036165">
    <property type="entry name" value="YefM-like_sf"/>
</dbReference>